<dbReference type="InterPro" id="IPR013087">
    <property type="entry name" value="Znf_C2H2_type"/>
</dbReference>
<dbReference type="EMBL" id="JAMKFB020000016">
    <property type="protein sequence ID" value="KAL0172078.1"/>
    <property type="molecule type" value="Genomic_DNA"/>
</dbReference>
<gene>
    <name evidence="4" type="ORF">M9458_032389</name>
</gene>
<keyword evidence="1" id="KW-0862">Zinc</keyword>
<evidence type="ECO:0000313" key="4">
    <source>
        <dbReference type="EMBL" id="KAL0172078.1"/>
    </source>
</evidence>
<keyword evidence="1" id="KW-0479">Metal-binding</keyword>
<dbReference type="InterPro" id="IPR036236">
    <property type="entry name" value="Znf_C2H2_sf"/>
</dbReference>
<dbReference type="PROSITE" id="PS00028">
    <property type="entry name" value="ZINC_FINGER_C2H2_1"/>
    <property type="match status" value="1"/>
</dbReference>
<dbReference type="SUPFAM" id="SSF57667">
    <property type="entry name" value="beta-beta-alpha zinc fingers"/>
    <property type="match status" value="1"/>
</dbReference>
<comment type="caution">
    <text evidence="4">The sequence shown here is derived from an EMBL/GenBank/DDBJ whole genome shotgun (WGS) entry which is preliminary data.</text>
</comment>
<dbReference type="GO" id="GO:0008270">
    <property type="term" value="F:zinc ion binding"/>
    <property type="evidence" value="ECO:0007669"/>
    <property type="project" value="UniProtKB-KW"/>
</dbReference>
<evidence type="ECO:0000256" key="2">
    <source>
        <dbReference type="SAM" id="MobiDB-lite"/>
    </source>
</evidence>
<protein>
    <recommendedName>
        <fullName evidence="3">C2H2-type domain-containing protein</fullName>
    </recommendedName>
</protein>
<sequence>TGVLQTKFSCKDQDQENDAEKGDASIHKYQCSECDQSFTDGLRLISHLEEHGREDQER</sequence>
<evidence type="ECO:0000259" key="3">
    <source>
        <dbReference type="PROSITE" id="PS50157"/>
    </source>
</evidence>
<feature type="region of interest" description="Disordered" evidence="2">
    <location>
        <begin position="1"/>
        <end position="22"/>
    </location>
</feature>
<reference evidence="4 5" key="1">
    <citation type="submission" date="2024-05" db="EMBL/GenBank/DDBJ databases">
        <title>Genome sequencing and assembly of Indian major carp, Cirrhinus mrigala (Hamilton, 1822).</title>
        <authorList>
            <person name="Mohindra V."/>
            <person name="Chowdhury L.M."/>
            <person name="Lal K."/>
            <person name="Jena J.K."/>
        </authorList>
    </citation>
    <scope>NUCLEOTIDE SEQUENCE [LARGE SCALE GENOMIC DNA]</scope>
    <source>
        <strain evidence="4">CM1030</strain>
        <tissue evidence="4">Blood</tissue>
    </source>
</reference>
<dbReference type="SMART" id="SM00355">
    <property type="entry name" value="ZnF_C2H2"/>
    <property type="match status" value="1"/>
</dbReference>
<feature type="domain" description="C2H2-type" evidence="3">
    <location>
        <begin position="29"/>
        <end position="56"/>
    </location>
</feature>
<dbReference type="Proteomes" id="UP001529510">
    <property type="component" value="Unassembled WGS sequence"/>
</dbReference>
<dbReference type="PROSITE" id="PS50157">
    <property type="entry name" value="ZINC_FINGER_C2H2_2"/>
    <property type="match status" value="1"/>
</dbReference>
<keyword evidence="5" id="KW-1185">Reference proteome</keyword>
<accession>A0ABD0PDC0</accession>
<dbReference type="AlphaFoldDB" id="A0ABD0PDC0"/>
<feature type="non-terminal residue" evidence="4">
    <location>
        <position position="58"/>
    </location>
</feature>
<feature type="compositionally biased region" description="Basic and acidic residues" evidence="2">
    <location>
        <begin position="9"/>
        <end position="22"/>
    </location>
</feature>
<evidence type="ECO:0000256" key="1">
    <source>
        <dbReference type="PROSITE-ProRule" id="PRU00042"/>
    </source>
</evidence>
<evidence type="ECO:0000313" key="5">
    <source>
        <dbReference type="Proteomes" id="UP001529510"/>
    </source>
</evidence>
<feature type="non-terminal residue" evidence="4">
    <location>
        <position position="1"/>
    </location>
</feature>
<organism evidence="4 5">
    <name type="scientific">Cirrhinus mrigala</name>
    <name type="common">Mrigala</name>
    <dbReference type="NCBI Taxonomy" id="683832"/>
    <lineage>
        <taxon>Eukaryota</taxon>
        <taxon>Metazoa</taxon>
        <taxon>Chordata</taxon>
        <taxon>Craniata</taxon>
        <taxon>Vertebrata</taxon>
        <taxon>Euteleostomi</taxon>
        <taxon>Actinopterygii</taxon>
        <taxon>Neopterygii</taxon>
        <taxon>Teleostei</taxon>
        <taxon>Ostariophysi</taxon>
        <taxon>Cypriniformes</taxon>
        <taxon>Cyprinidae</taxon>
        <taxon>Labeoninae</taxon>
        <taxon>Labeonini</taxon>
        <taxon>Cirrhinus</taxon>
    </lineage>
</organism>
<name>A0ABD0PDC0_CIRMR</name>
<dbReference type="Gene3D" id="3.30.160.60">
    <property type="entry name" value="Classic Zinc Finger"/>
    <property type="match status" value="1"/>
</dbReference>
<keyword evidence="1" id="KW-0863">Zinc-finger</keyword>
<proteinExistence type="predicted"/>